<evidence type="ECO:0000313" key="1">
    <source>
        <dbReference type="EMBL" id="SKB39685.1"/>
    </source>
</evidence>
<dbReference type="Pfam" id="PF16132">
    <property type="entry name" value="DUF4843"/>
    <property type="match status" value="1"/>
</dbReference>
<evidence type="ECO:0008006" key="3">
    <source>
        <dbReference type="Google" id="ProtNLM"/>
    </source>
</evidence>
<dbReference type="Proteomes" id="UP000190150">
    <property type="component" value="Unassembled WGS sequence"/>
</dbReference>
<dbReference type="STRING" id="1513896.SAMN05660841_00266"/>
<organism evidence="1 2">
    <name type="scientific">Sphingobacterium nematocida</name>
    <dbReference type="NCBI Taxonomy" id="1513896"/>
    <lineage>
        <taxon>Bacteria</taxon>
        <taxon>Pseudomonadati</taxon>
        <taxon>Bacteroidota</taxon>
        <taxon>Sphingobacteriia</taxon>
        <taxon>Sphingobacteriales</taxon>
        <taxon>Sphingobacteriaceae</taxon>
        <taxon>Sphingobacterium</taxon>
    </lineage>
</organism>
<reference evidence="2" key="1">
    <citation type="submission" date="2017-02" db="EMBL/GenBank/DDBJ databases">
        <authorList>
            <person name="Varghese N."/>
            <person name="Submissions S."/>
        </authorList>
    </citation>
    <scope>NUCLEOTIDE SEQUENCE [LARGE SCALE GENOMIC DNA]</scope>
    <source>
        <strain evidence="2">DSM 24091</strain>
    </source>
</reference>
<sequence length="250" mass="28537">MWNWSIILLINKHMKTRKYFIFAGLLLALISCKKQDTILFEGEERISFFIGEYDVDSTSYTFAFDPVKKERDTLYLKMRIQGRTHNRPRTIKIQPGVGTTAVLGQDFLLPEVVLPADSVTVNYPLILINTAKMETQALRIVAEVAASDDFLPGGTGQAIGGTKAINSYKVWVSNKPERPVYWDDVEYYFGSFSTTRIRFMISTLLISDFSREALGTYEFYTYPVILRNALAKYETTNGPLIDEFGQRVTF</sequence>
<dbReference type="AlphaFoldDB" id="A0A1T5AXI7"/>
<proteinExistence type="predicted"/>
<name>A0A1T5AXI7_9SPHI</name>
<dbReference type="EMBL" id="FUZF01000001">
    <property type="protein sequence ID" value="SKB39685.1"/>
    <property type="molecule type" value="Genomic_DNA"/>
</dbReference>
<accession>A0A1T5AXI7</accession>
<evidence type="ECO:0000313" key="2">
    <source>
        <dbReference type="Proteomes" id="UP000190150"/>
    </source>
</evidence>
<keyword evidence="2" id="KW-1185">Reference proteome</keyword>
<dbReference type="OrthoDB" id="1094864at2"/>
<protein>
    <recommendedName>
        <fullName evidence="3">DUF4843 domain-containing protein</fullName>
    </recommendedName>
</protein>
<dbReference type="InterPro" id="IPR032299">
    <property type="entry name" value="DUF4843"/>
</dbReference>
<gene>
    <name evidence="1" type="ORF">SAMN05660841_00266</name>
</gene>